<dbReference type="Gramene" id="A02p46500.2_BraZ1">
    <property type="protein sequence ID" value="A02p46500.2_BraZ1.CDS"/>
    <property type="gene ID" value="A02g46500.2_BraZ1"/>
</dbReference>
<dbReference type="Proteomes" id="UP000694005">
    <property type="component" value="Chromosome A02"/>
</dbReference>
<dbReference type="InterPro" id="IPR044810">
    <property type="entry name" value="WRKY_plant"/>
</dbReference>
<dbReference type="PANTHER" id="PTHR31221:SF350">
    <property type="entry name" value="WRKY TRANSCRIPTION FACTOR 48-RELATED"/>
    <property type="match status" value="1"/>
</dbReference>
<feature type="compositionally biased region" description="Basic and acidic residues" evidence="6">
    <location>
        <begin position="1"/>
        <end position="19"/>
    </location>
</feature>
<dbReference type="FunFam" id="2.20.25.80:FF:000003">
    <property type="entry name" value="WRKY transcription factor 57"/>
    <property type="match status" value="1"/>
</dbReference>
<evidence type="ECO:0000256" key="5">
    <source>
        <dbReference type="ARBA" id="ARBA00023242"/>
    </source>
</evidence>
<dbReference type="GO" id="GO:0005634">
    <property type="term" value="C:nucleus"/>
    <property type="evidence" value="ECO:0007669"/>
    <property type="project" value="UniProtKB-SubCell"/>
</dbReference>
<proteinExistence type="predicted"/>
<comment type="subcellular location">
    <subcellularLocation>
        <location evidence="1">Nucleus</location>
    </subcellularLocation>
</comment>
<name>A0A8D9H9R6_BRACM</name>
<feature type="compositionally biased region" description="Low complexity" evidence="6">
    <location>
        <begin position="135"/>
        <end position="155"/>
    </location>
</feature>
<organism evidence="8 9">
    <name type="scientific">Brassica campestris</name>
    <name type="common">Field mustard</name>
    <dbReference type="NCBI Taxonomy" id="3711"/>
    <lineage>
        <taxon>Eukaryota</taxon>
        <taxon>Viridiplantae</taxon>
        <taxon>Streptophyta</taxon>
        <taxon>Embryophyta</taxon>
        <taxon>Tracheophyta</taxon>
        <taxon>Spermatophyta</taxon>
        <taxon>Magnoliopsida</taxon>
        <taxon>eudicotyledons</taxon>
        <taxon>Gunneridae</taxon>
        <taxon>Pentapetalae</taxon>
        <taxon>rosids</taxon>
        <taxon>malvids</taxon>
        <taxon>Brassicales</taxon>
        <taxon>Brassicaceae</taxon>
        <taxon>Brassiceae</taxon>
        <taxon>Brassica</taxon>
    </lineage>
</organism>
<keyword evidence="2" id="KW-0805">Transcription regulation</keyword>
<feature type="domain" description="WRKY" evidence="7">
    <location>
        <begin position="206"/>
        <end position="275"/>
    </location>
</feature>
<evidence type="ECO:0000256" key="6">
    <source>
        <dbReference type="SAM" id="MobiDB-lite"/>
    </source>
</evidence>
<dbReference type="PROSITE" id="PS50811">
    <property type="entry name" value="WRKY"/>
    <property type="match status" value="1"/>
</dbReference>
<feature type="compositionally biased region" description="Basic and acidic residues" evidence="6">
    <location>
        <begin position="160"/>
        <end position="177"/>
    </location>
</feature>
<evidence type="ECO:0000256" key="2">
    <source>
        <dbReference type="ARBA" id="ARBA00023015"/>
    </source>
</evidence>
<sequence>MEKKIKEDHHQEQQKKEPNSTKNTETTTSSSTHMMNLITTSDHHQMELAGNNMNLSSIFDIPISSPFAYSYFEDHSSNNPNSFLDLLRQDQHQFASSSNSSSFSFNAFPLQNNTNHIFTDLPLSQPVTTKDESSEVVSTTPTSPNATSFSSSSNEADNDNINKEVTVKDQEDGDQHGPKGTKPQLKAKKKQQKKAREARFAFLTKSDIDNLDDGYRWRKYGQKAVKNSPYFILLCRSYYRCTTVGCGVKKRVERSSDDPSIVMTTYEGQHTHPFPMTPRGHIGMLTSPILDHGATTASSSSSFSIPQPRYLLSQHHQPYNIMYNNNSLSMINRSSSSDGSFVNPGSSSFHGFGCDMSQASTSTTAAIRDHGLLQDILTSKIRSDTINTRTNEEDNKCTTIFPGVLFFSGRDRLIYEEFLTGLDN</sequence>
<evidence type="ECO:0000313" key="8">
    <source>
        <dbReference type="EMBL" id="CAG7895698.1"/>
    </source>
</evidence>
<dbReference type="InterPro" id="IPR036576">
    <property type="entry name" value="WRKY_dom_sf"/>
</dbReference>
<reference evidence="8 9" key="1">
    <citation type="submission" date="2021-07" db="EMBL/GenBank/DDBJ databases">
        <authorList>
            <consortium name="Genoscope - CEA"/>
            <person name="William W."/>
        </authorList>
    </citation>
    <scope>NUCLEOTIDE SEQUENCE [LARGE SCALE GENOMIC DNA]</scope>
</reference>
<keyword evidence="4" id="KW-0804">Transcription</keyword>
<dbReference type="InterPro" id="IPR003657">
    <property type="entry name" value="WRKY_dom"/>
</dbReference>
<dbReference type="AlphaFoldDB" id="A0A8D9H9R6"/>
<dbReference type="GO" id="GO:0043565">
    <property type="term" value="F:sequence-specific DNA binding"/>
    <property type="evidence" value="ECO:0007669"/>
    <property type="project" value="InterPro"/>
</dbReference>
<keyword evidence="5" id="KW-0539">Nucleus</keyword>
<dbReference type="Pfam" id="PF03106">
    <property type="entry name" value="WRKY"/>
    <property type="match status" value="1"/>
</dbReference>
<dbReference type="SMART" id="SM00774">
    <property type="entry name" value="WRKY"/>
    <property type="match status" value="1"/>
</dbReference>
<protein>
    <recommendedName>
        <fullName evidence="7">WRKY domain-containing protein</fullName>
    </recommendedName>
</protein>
<feature type="compositionally biased region" description="Low complexity" evidence="6">
    <location>
        <begin position="20"/>
        <end position="30"/>
    </location>
</feature>
<evidence type="ECO:0000256" key="3">
    <source>
        <dbReference type="ARBA" id="ARBA00023125"/>
    </source>
</evidence>
<evidence type="ECO:0000256" key="4">
    <source>
        <dbReference type="ARBA" id="ARBA00023163"/>
    </source>
</evidence>
<evidence type="ECO:0000256" key="1">
    <source>
        <dbReference type="ARBA" id="ARBA00004123"/>
    </source>
</evidence>
<feature type="region of interest" description="Disordered" evidence="6">
    <location>
        <begin position="1"/>
        <end position="30"/>
    </location>
</feature>
<gene>
    <name evidence="8" type="ORF">BRAPAZ1V2_A02P46500.2</name>
</gene>
<keyword evidence="3" id="KW-0238">DNA-binding</keyword>
<dbReference type="Gene3D" id="2.20.25.80">
    <property type="entry name" value="WRKY domain"/>
    <property type="match status" value="1"/>
</dbReference>
<dbReference type="SUPFAM" id="SSF118290">
    <property type="entry name" value="WRKY DNA-binding domain"/>
    <property type="match status" value="1"/>
</dbReference>
<evidence type="ECO:0000313" key="9">
    <source>
        <dbReference type="Proteomes" id="UP000694005"/>
    </source>
</evidence>
<feature type="region of interest" description="Disordered" evidence="6">
    <location>
        <begin position="126"/>
        <end position="193"/>
    </location>
</feature>
<accession>A0A8D9H9R6</accession>
<dbReference type="PANTHER" id="PTHR31221">
    <property type="entry name" value="WRKY TRANSCRIPTION FACTOR PROTEIN 1-RELATED"/>
    <property type="match status" value="1"/>
</dbReference>
<dbReference type="EMBL" id="LS974618">
    <property type="protein sequence ID" value="CAG7895698.1"/>
    <property type="molecule type" value="Genomic_DNA"/>
</dbReference>
<dbReference type="GO" id="GO:0003700">
    <property type="term" value="F:DNA-binding transcription factor activity"/>
    <property type="evidence" value="ECO:0007669"/>
    <property type="project" value="InterPro"/>
</dbReference>
<evidence type="ECO:0000259" key="7">
    <source>
        <dbReference type="PROSITE" id="PS50811"/>
    </source>
</evidence>